<dbReference type="Gene3D" id="2.120.10.10">
    <property type="match status" value="1"/>
</dbReference>
<dbReference type="OrthoDB" id="41724at2"/>
<evidence type="ECO:0000259" key="2">
    <source>
        <dbReference type="Pfam" id="PF00754"/>
    </source>
</evidence>
<dbReference type="InterPro" id="IPR000421">
    <property type="entry name" value="FA58C"/>
</dbReference>
<organism evidence="4 5">
    <name type="scientific">Micromonospora pisi</name>
    <dbReference type="NCBI Taxonomy" id="589240"/>
    <lineage>
        <taxon>Bacteria</taxon>
        <taxon>Bacillati</taxon>
        <taxon>Actinomycetota</taxon>
        <taxon>Actinomycetes</taxon>
        <taxon>Micromonosporales</taxon>
        <taxon>Micromonosporaceae</taxon>
        <taxon>Micromonospora</taxon>
    </lineage>
</organism>
<dbReference type="CDD" id="cd15482">
    <property type="entry name" value="Sialidase_non-viral"/>
    <property type="match status" value="1"/>
</dbReference>
<dbReference type="EMBL" id="RBKT01000001">
    <property type="protein sequence ID" value="RKR91904.1"/>
    <property type="molecule type" value="Genomic_DNA"/>
</dbReference>
<dbReference type="SUPFAM" id="SSF49899">
    <property type="entry name" value="Concanavalin A-like lectins/glucanases"/>
    <property type="match status" value="1"/>
</dbReference>
<gene>
    <name evidence="4" type="ORF">BDK92_6332</name>
</gene>
<evidence type="ECO:0000259" key="3">
    <source>
        <dbReference type="Pfam" id="PF13088"/>
    </source>
</evidence>
<dbReference type="InterPro" id="IPR008979">
    <property type="entry name" value="Galactose-bd-like_sf"/>
</dbReference>
<dbReference type="InterPro" id="IPR036278">
    <property type="entry name" value="Sialidase_sf"/>
</dbReference>
<evidence type="ECO:0000313" key="4">
    <source>
        <dbReference type="EMBL" id="RKR91904.1"/>
    </source>
</evidence>
<evidence type="ECO:0000313" key="5">
    <source>
        <dbReference type="Proteomes" id="UP000277671"/>
    </source>
</evidence>
<dbReference type="Pfam" id="PF00754">
    <property type="entry name" value="F5_F8_type_C"/>
    <property type="match status" value="1"/>
</dbReference>
<keyword evidence="5" id="KW-1185">Reference proteome</keyword>
<accession>A0A495JU65</accession>
<feature type="domain" description="F5/8 type C" evidence="2">
    <location>
        <begin position="464"/>
        <end position="563"/>
    </location>
</feature>
<feature type="signal peptide" evidence="1">
    <location>
        <begin position="1"/>
        <end position="39"/>
    </location>
</feature>
<name>A0A495JU65_9ACTN</name>
<dbReference type="Proteomes" id="UP000277671">
    <property type="component" value="Unassembled WGS sequence"/>
</dbReference>
<protein>
    <submittedName>
        <fullName evidence="4">F5/8 type C domain-containing protein</fullName>
    </submittedName>
</protein>
<feature type="chain" id="PRO_5019747480" evidence="1">
    <location>
        <begin position="40"/>
        <end position="774"/>
    </location>
</feature>
<dbReference type="SUPFAM" id="SSF49785">
    <property type="entry name" value="Galactose-binding domain-like"/>
    <property type="match status" value="1"/>
</dbReference>
<dbReference type="RefSeq" id="WP_121159995.1">
    <property type="nucleotide sequence ID" value="NZ_RBKT01000001.1"/>
</dbReference>
<dbReference type="InterPro" id="IPR013320">
    <property type="entry name" value="ConA-like_dom_sf"/>
</dbReference>
<comment type="caution">
    <text evidence="4">The sequence shown here is derived from an EMBL/GenBank/DDBJ whole genome shotgun (WGS) entry which is preliminary data.</text>
</comment>
<dbReference type="SUPFAM" id="SSF50939">
    <property type="entry name" value="Sialidases"/>
    <property type="match status" value="1"/>
</dbReference>
<dbReference type="Pfam" id="PF13088">
    <property type="entry name" value="BNR_2"/>
    <property type="match status" value="1"/>
</dbReference>
<dbReference type="AlphaFoldDB" id="A0A495JU65"/>
<dbReference type="PANTHER" id="PTHR38792:SF3">
    <property type="entry name" value="BNR_ASP-BOX REPEAT DOMAIN PROTEIN (AFU_ORTHOLOGUE AFUA_7G06430)-RELATED"/>
    <property type="match status" value="1"/>
</dbReference>
<dbReference type="InterPro" id="IPR011040">
    <property type="entry name" value="Sialidase"/>
</dbReference>
<proteinExistence type="predicted"/>
<dbReference type="PANTHER" id="PTHR38792">
    <property type="entry name" value="BNR/ASP-BOX REPEAT DOMAIN PROTEIN (AFU_ORTHOLOGUE AFUA_7G06430)-RELATED"/>
    <property type="match status" value="1"/>
</dbReference>
<dbReference type="Gene3D" id="2.60.120.260">
    <property type="entry name" value="Galactose-binding domain-like"/>
    <property type="match status" value="1"/>
</dbReference>
<feature type="domain" description="Sialidase" evidence="3">
    <location>
        <begin position="170"/>
        <end position="315"/>
    </location>
</feature>
<keyword evidence="1" id="KW-0732">Signal</keyword>
<reference evidence="4 5" key="1">
    <citation type="submission" date="2018-10" db="EMBL/GenBank/DDBJ databases">
        <title>Sequencing the genomes of 1000 actinobacteria strains.</title>
        <authorList>
            <person name="Klenk H.-P."/>
        </authorList>
    </citation>
    <scope>NUCLEOTIDE SEQUENCE [LARGE SCALE GENOMIC DNA]</scope>
    <source>
        <strain evidence="4 5">DSM 45175</strain>
    </source>
</reference>
<sequence length="774" mass="80566">MRISKRRLAAGLAYATLAGVTLLPITVAGAPGGAGPAMAAPNDDTTCGSPVTGSPVRSSGPPAAGYALNVGGSGELGTVWDPPENPQVAMPGVTGVDIVRPDGTPSRKVMVQFAENLDLGGVTPVNGRVSSTDGGATFPAGSYDQKPTGTRLRDGSLLGVDFKPLSGVGTDTVTVQVHRSYDEGATWTTTPSVFRLGATLVPTALPRTHGRVVELSDGTLLMSVYGSFTDAAGTRSQVQASTDGGRTFTRRGVIVRSDATHSYPEAAIELLPDGSLLSVVRHHISGELATPVVTRSVDGGVTWAATQPLSVSFPNGYDPFDDASPALLGVSPQLRLMPNGVMLLSSGRPDNWVAMSTNGLGTGWIGQLTYRNCPQKGYRLHGSTGNTGVDWVSGNRAVVVGDNCELTWACDEADEGDFTIDKDNRIWRRYVDVLTPDTGKIDLATKYRLGKVAVGGDLRSAVTGHPRARVDGAFDGSTEYWSSAVRASGSGVASFVLRLDRQYNLTRVGLSLRNGRQTTGRVYTSLDGVTWSGPVVTALNRTHHALEYFTLPATAAQYVKVEIGPSTNCDSGLGSGCAFLNELEVYSLVDSFENDPVNNRPRGWSDIMSGWVTRYGIGDNDSASALRISDNDGTAQARATWPATPAPTGTAEFRVNPMALPSRFLITMLGRDASGATTSAYQLAVEPDGSLTRWAGGGAWAQIAAAGTVKVGAWQTIRVTATTSEASIGVDGTTVADGMAPSAAVTALAGITFASAGAAATGVNVLLDDVAYSV</sequence>
<evidence type="ECO:0000256" key="1">
    <source>
        <dbReference type="SAM" id="SignalP"/>
    </source>
</evidence>